<dbReference type="InterPro" id="IPR036236">
    <property type="entry name" value="Znf_C2H2_sf"/>
</dbReference>
<keyword evidence="8" id="KW-0862">Zinc</keyword>
<keyword evidence="10" id="KW-0238">DNA-binding</keyword>
<dbReference type="GO" id="GO:0008270">
    <property type="term" value="F:zinc ion binding"/>
    <property type="evidence" value="ECO:0007669"/>
    <property type="project" value="UniProtKB-KW"/>
</dbReference>
<keyword evidence="4" id="KW-0597">Phosphoprotein</keyword>
<evidence type="ECO:0000256" key="9">
    <source>
        <dbReference type="ARBA" id="ARBA00023015"/>
    </source>
</evidence>
<comment type="function">
    <text evidence="1">May be involved in transcriptional regulation.</text>
</comment>
<feature type="compositionally biased region" description="Low complexity" evidence="16">
    <location>
        <begin position="133"/>
        <end position="147"/>
    </location>
</feature>
<evidence type="ECO:0000313" key="20">
    <source>
        <dbReference type="Proteomes" id="UP000694404"/>
    </source>
</evidence>
<feature type="region of interest" description="Disordered" evidence="16">
    <location>
        <begin position="126"/>
        <end position="174"/>
    </location>
</feature>
<dbReference type="SUPFAM" id="SSF54695">
    <property type="entry name" value="POZ domain"/>
    <property type="match status" value="1"/>
</dbReference>
<dbReference type="Gene3D" id="3.30.160.60">
    <property type="entry name" value="Classic Zinc Finger"/>
    <property type="match status" value="1"/>
</dbReference>
<evidence type="ECO:0000256" key="12">
    <source>
        <dbReference type="ARBA" id="ARBA00023242"/>
    </source>
</evidence>
<dbReference type="InterPro" id="IPR050457">
    <property type="entry name" value="ZnFinger_BTB_dom_contain"/>
</dbReference>
<dbReference type="OMA" id="YMRHRSH"/>
<evidence type="ECO:0000256" key="10">
    <source>
        <dbReference type="ARBA" id="ARBA00023125"/>
    </source>
</evidence>
<dbReference type="AlphaFoldDB" id="A0A8C0FZ38"/>
<dbReference type="PANTHER" id="PTHR46105:SF14">
    <property type="entry name" value="ZINC FINGER AND BTB DOMAIN-CONTAINING PROTEIN 22"/>
    <property type="match status" value="1"/>
</dbReference>
<keyword evidence="5" id="KW-0479">Metal-binding</keyword>
<evidence type="ECO:0000256" key="11">
    <source>
        <dbReference type="ARBA" id="ARBA00023163"/>
    </source>
</evidence>
<evidence type="ECO:0000256" key="2">
    <source>
        <dbReference type="ARBA" id="ARBA00004123"/>
    </source>
</evidence>
<feature type="domain" description="C2H2-type" evidence="18">
    <location>
        <begin position="403"/>
        <end position="430"/>
    </location>
</feature>
<dbReference type="GO" id="GO:0005634">
    <property type="term" value="C:nucleus"/>
    <property type="evidence" value="ECO:0007669"/>
    <property type="project" value="UniProtKB-SubCell"/>
</dbReference>
<dbReference type="Pfam" id="PF00096">
    <property type="entry name" value="zf-C2H2"/>
    <property type="match status" value="1"/>
</dbReference>
<feature type="compositionally biased region" description="Gly residues" evidence="16">
    <location>
        <begin position="228"/>
        <end position="239"/>
    </location>
</feature>
<dbReference type="PANTHER" id="PTHR46105">
    <property type="entry name" value="AGAP004733-PA"/>
    <property type="match status" value="1"/>
</dbReference>
<sequence>MDPACGAIVHVDFPEITSALLENLNQQRVEGKLCDISIHVQGRVFRAHRAVLAASSPYFHDQVLLKNMTSIVLPNVMDPGAFETVLGSAYTGKLSMASDEIVNFLTVGSVLQMWHIVDKCTELLKEGRGTAGPSPSSSFRAHSSRTSENQSPSSSNYFSPRETGEGPEHGPAKYALRGAAGGIERDGSEGPDEEVIFQAEKGPSRCPEPFSGGSKFILETDDDVSDSGGDGGSGGGGGRRPAYVQPSIMPQKQWVYIKKERSQEDLVLTCEEDEDPVEVGPAPGEPPLSISDVRTLTEPSGAKLEEQVNFCESSEDFPSPYEGLEEGSGGSGSFAQRSLMPMDMQGNQILVFPPQAPVEHGAVQLAAGSGDGNKIFMCHCGKAFSHKSMRDRHVNMHLNLRPFDCPVCNKKFKMKHHLTEHMKTHTGLKPYECDVCAKKFMWRDSFMRHKGHCERRHRLAAAGWGFSTSKANQTSQTKDFGVTPLANRKSHKQFP</sequence>
<feature type="region of interest" description="Disordered" evidence="16">
    <location>
        <begin position="200"/>
        <end position="244"/>
    </location>
</feature>
<gene>
    <name evidence="19" type="primary">ZBTB22</name>
</gene>
<reference evidence="19" key="2">
    <citation type="submission" date="2025-09" db="UniProtKB">
        <authorList>
            <consortium name="Ensembl"/>
        </authorList>
    </citation>
    <scope>IDENTIFICATION</scope>
</reference>
<proteinExistence type="inferred from homology"/>
<protein>
    <recommendedName>
        <fullName evidence="13">Zinc finger and BTB domain-containing protein 22</fullName>
    </recommendedName>
    <alternativeName>
        <fullName evidence="14">Zinc finger protein 297</fullName>
    </alternativeName>
</protein>
<evidence type="ECO:0000256" key="8">
    <source>
        <dbReference type="ARBA" id="ARBA00022833"/>
    </source>
</evidence>
<keyword evidence="6" id="KW-0677">Repeat</keyword>
<dbReference type="InterPro" id="IPR013087">
    <property type="entry name" value="Znf_C2H2_type"/>
</dbReference>
<dbReference type="FunFam" id="3.30.710.10:FF:000107">
    <property type="entry name" value="Zinc finger and BTB domain containing 22"/>
    <property type="match status" value="1"/>
</dbReference>
<keyword evidence="7 15" id="KW-0863">Zinc-finger</keyword>
<evidence type="ECO:0000256" key="13">
    <source>
        <dbReference type="ARBA" id="ARBA00071015"/>
    </source>
</evidence>
<dbReference type="FunFam" id="3.30.160.60:FF:000145">
    <property type="entry name" value="Zinc finger protein 574"/>
    <property type="match status" value="1"/>
</dbReference>
<name>A0A8C0FZ38_CHEAB</name>
<feature type="domain" description="C2H2-type" evidence="18">
    <location>
        <begin position="376"/>
        <end position="402"/>
    </location>
</feature>
<dbReference type="GO" id="GO:0000981">
    <property type="term" value="F:DNA-binding transcription factor activity, RNA polymerase II-specific"/>
    <property type="evidence" value="ECO:0007669"/>
    <property type="project" value="TreeGrafter"/>
</dbReference>
<dbReference type="SMART" id="SM00355">
    <property type="entry name" value="ZnF_C2H2"/>
    <property type="match status" value="3"/>
</dbReference>
<dbReference type="Gene3D" id="3.30.710.10">
    <property type="entry name" value="Potassium Channel Kv1.1, Chain A"/>
    <property type="match status" value="1"/>
</dbReference>
<feature type="region of interest" description="Disordered" evidence="16">
    <location>
        <begin position="314"/>
        <end position="336"/>
    </location>
</feature>
<dbReference type="SMART" id="SM00225">
    <property type="entry name" value="BTB"/>
    <property type="match status" value="1"/>
</dbReference>
<dbReference type="CDD" id="cd18210">
    <property type="entry name" value="BTB_POZ_ZBTB22_BING1"/>
    <property type="match status" value="1"/>
</dbReference>
<evidence type="ECO:0000256" key="14">
    <source>
        <dbReference type="ARBA" id="ARBA00079211"/>
    </source>
</evidence>
<comment type="similarity">
    <text evidence="3">Belongs to the krueppel C2H2-type zinc-finger protein family.</text>
</comment>
<evidence type="ECO:0000256" key="16">
    <source>
        <dbReference type="SAM" id="MobiDB-lite"/>
    </source>
</evidence>
<keyword evidence="11" id="KW-0804">Transcription</keyword>
<evidence type="ECO:0000256" key="3">
    <source>
        <dbReference type="ARBA" id="ARBA00006991"/>
    </source>
</evidence>
<evidence type="ECO:0000256" key="15">
    <source>
        <dbReference type="PROSITE-ProRule" id="PRU00042"/>
    </source>
</evidence>
<evidence type="ECO:0000259" key="18">
    <source>
        <dbReference type="PROSITE" id="PS50157"/>
    </source>
</evidence>
<feature type="domain" description="BTB" evidence="17">
    <location>
        <begin position="34"/>
        <end position="98"/>
    </location>
</feature>
<dbReference type="GO" id="GO:0000978">
    <property type="term" value="F:RNA polymerase II cis-regulatory region sequence-specific DNA binding"/>
    <property type="evidence" value="ECO:0007669"/>
    <property type="project" value="TreeGrafter"/>
</dbReference>
<evidence type="ECO:0000259" key="17">
    <source>
        <dbReference type="PROSITE" id="PS50097"/>
    </source>
</evidence>
<dbReference type="GO" id="GO:0045893">
    <property type="term" value="P:positive regulation of DNA-templated transcription"/>
    <property type="evidence" value="ECO:0007669"/>
    <property type="project" value="UniProtKB-ARBA"/>
</dbReference>
<dbReference type="Proteomes" id="UP000694404">
    <property type="component" value="Unplaced"/>
</dbReference>
<dbReference type="GO" id="GO:0005694">
    <property type="term" value="C:chromosome"/>
    <property type="evidence" value="ECO:0007669"/>
    <property type="project" value="UniProtKB-ARBA"/>
</dbReference>
<accession>A0A8C0FZ38</accession>
<feature type="region of interest" description="Disordered" evidence="16">
    <location>
        <begin position="271"/>
        <end position="291"/>
    </location>
</feature>
<evidence type="ECO:0000313" key="19">
    <source>
        <dbReference type="Ensembl" id="ENSCABP00000001107.1"/>
    </source>
</evidence>
<dbReference type="PROSITE" id="PS50157">
    <property type="entry name" value="ZINC_FINGER_C2H2_2"/>
    <property type="match status" value="3"/>
</dbReference>
<feature type="region of interest" description="Disordered" evidence="16">
    <location>
        <begin position="470"/>
        <end position="495"/>
    </location>
</feature>
<organism evidence="19 20">
    <name type="scientific">Chelonoidis abingdonii</name>
    <name type="common">Abingdon island giant tortoise</name>
    <name type="synonym">Testudo abingdonii</name>
    <dbReference type="NCBI Taxonomy" id="106734"/>
    <lineage>
        <taxon>Eukaryota</taxon>
        <taxon>Metazoa</taxon>
        <taxon>Chordata</taxon>
        <taxon>Craniata</taxon>
        <taxon>Vertebrata</taxon>
        <taxon>Euteleostomi</taxon>
        <taxon>Archelosauria</taxon>
        <taxon>Testudinata</taxon>
        <taxon>Testudines</taxon>
        <taxon>Cryptodira</taxon>
        <taxon>Durocryptodira</taxon>
        <taxon>Testudinoidea</taxon>
        <taxon>Testudinidae</taxon>
        <taxon>Chelonoidis</taxon>
    </lineage>
</organism>
<dbReference type="SUPFAM" id="SSF57667">
    <property type="entry name" value="beta-beta-alpha zinc fingers"/>
    <property type="match status" value="2"/>
</dbReference>
<dbReference type="Pfam" id="PF00651">
    <property type="entry name" value="BTB"/>
    <property type="match status" value="1"/>
</dbReference>
<keyword evidence="12" id="KW-0539">Nucleus</keyword>
<evidence type="ECO:0000256" key="1">
    <source>
        <dbReference type="ARBA" id="ARBA00003767"/>
    </source>
</evidence>
<dbReference type="Ensembl" id="ENSCABT00000001198.1">
    <property type="protein sequence ID" value="ENSCABP00000001107.1"/>
    <property type="gene ID" value="ENSCABG00000000929.1"/>
</dbReference>
<feature type="domain" description="C2H2-type" evidence="18">
    <location>
        <begin position="431"/>
        <end position="457"/>
    </location>
</feature>
<evidence type="ECO:0000256" key="6">
    <source>
        <dbReference type="ARBA" id="ARBA00022737"/>
    </source>
</evidence>
<evidence type="ECO:0000256" key="5">
    <source>
        <dbReference type="ARBA" id="ARBA00022723"/>
    </source>
</evidence>
<feature type="compositionally biased region" description="Basic and acidic residues" evidence="16">
    <location>
        <begin position="162"/>
        <end position="171"/>
    </location>
</feature>
<dbReference type="InterPro" id="IPR011333">
    <property type="entry name" value="SKP1/BTB/POZ_sf"/>
</dbReference>
<feature type="compositionally biased region" description="Polar residues" evidence="16">
    <location>
        <begin position="148"/>
        <end position="158"/>
    </location>
</feature>
<dbReference type="GeneTree" id="ENSGT00940000160991"/>
<dbReference type="InterPro" id="IPR000210">
    <property type="entry name" value="BTB/POZ_dom"/>
</dbReference>
<keyword evidence="9" id="KW-0805">Transcription regulation</keyword>
<evidence type="ECO:0000256" key="7">
    <source>
        <dbReference type="ARBA" id="ARBA00022771"/>
    </source>
</evidence>
<dbReference type="PROSITE" id="PS50097">
    <property type="entry name" value="BTB"/>
    <property type="match status" value="1"/>
</dbReference>
<dbReference type="FunFam" id="3.30.160.60:FF:001732">
    <property type="entry name" value="Zgc:162936"/>
    <property type="match status" value="1"/>
</dbReference>
<comment type="subcellular location">
    <subcellularLocation>
        <location evidence="2">Nucleus</location>
    </subcellularLocation>
</comment>
<evidence type="ECO:0000256" key="4">
    <source>
        <dbReference type="ARBA" id="ARBA00022553"/>
    </source>
</evidence>
<dbReference type="PROSITE" id="PS00028">
    <property type="entry name" value="ZINC_FINGER_C2H2_1"/>
    <property type="match status" value="1"/>
</dbReference>
<keyword evidence="20" id="KW-1185">Reference proteome</keyword>
<reference evidence="19" key="1">
    <citation type="submission" date="2025-08" db="UniProtKB">
        <authorList>
            <consortium name="Ensembl"/>
        </authorList>
    </citation>
    <scope>IDENTIFICATION</scope>
</reference>